<dbReference type="InterPro" id="IPR029058">
    <property type="entry name" value="AB_hydrolase_fold"/>
</dbReference>
<evidence type="ECO:0000259" key="1">
    <source>
        <dbReference type="Pfam" id="PF12697"/>
    </source>
</evidence>
<feature type="domain" description="AB hydrolase-1" evidence="1">
    <location>
        <begin position="4"/>
        <end position="236"/>
    </location>
</feature>
<dbReference type="VEuPathDB" id="FungiDB:ASPWEDRAFT_308024"/>
<dbReference type="Pfam" id="PF12697">
    <property type="entry name" value="Abhydrolase_6"/>
    <property type="match status" value="1"/>
</dbReference>
<accession>A0A1L9RSZ4</accession>
<reference evidence="3" key="1">
    <citation type="journal article" date="2017" name="Genome Biol.">
        <title>Comparative genomics reveals high biological diversity and specific adaptations in the industrially and medically important fungal genus Aspergillus.</title>
        <authorList>
            <person name="de Vries R.P."/>
            <person name="Riley R."/>
            <person name="Wiebenga A."/>
            <person name="Aguilar-Osorio G."/>
            <person name="Amillis S."/>
            <person name="Uchima C.A."/>
            <person name="Anderluh G."/>
            <person name="Asadollahi M."/>
            <person name="Askin M."/>
            <person name="Barry K."/>
            <person name="Battaglia E."/>
            <person name="Bayram O."/>
            <person name="Benocci T."/>
            <person name="Braus-Stromeyer S.A."/>
            <person name="Caldana C."/>
            <person name="Canovas D."/>
            <person name="Cerqueira G.C."/>
            <person name="Chen F."/>
            <person name="Chen W."/>
            <person name="Choi C."/>
            <person name="Clum A."/>
            <person name="Dos Santos R.A."/>
            <person name="Damasio A.R."/>
            <person name="Diallinas G."/>
            <person name="Emri T."/>
            <person name="Fekete E."/>
            <person name="Flipphi M."/>
            <person name="Freyberg S."/>
            <person name="Gallo A."/>
            <person name="Gournas C."/>
            <person name="Habgood R."/>
            <person name="Hainaut M."/>
            <person name="Harispe M.L."/>
            <person name="Henrissat B."/>
            <person name="Hilden K.S."/>
            <person name="Hope R."/>
            <person name="Hossain A."/>
            <person name="Karabika E."/>
            <person name="Karaffa L."/>
            <person name="Karanyi Z."/>
            <person name="Krasevec N."/>
            <person name="Kuo A."/>
            <person name="Kusch H."/>
            <person name="LaButti K."/>
            <person name="Lagendijk E.L."/>
            <person name="Lapidus A."/>
            <person name="Levasseur A."/>
            <person name="Lindquist E."/>
            <person name="Lipzen A."/>
            <person name="Logrieco A.F."/>
            <person name="MacCabe A."/>
            <person name="Maekelae M.R."/>
            <person name="Malavazi I."/>
            <person name="Melin P."/>
            <person name="Meyer V."/>
            <person name="Mielnichuk N."/>
            <person name="Miskei M."/>
            <person name="Molnar A.P."/>
            <person name="Mule G."/>
            <person name="Ngan C.Y."/>
            <person name="Orejas M."/>
            <person name="Orosz E."/>
            <person name="Ouedraogo J.P."/>
            <person name="Overkamp K.M."/>
            <person name="Park H.-S."/>
            <person name="Perrone G."/>
            <person name="Piumi F."/>
            <person name="Punt P.J."/>
            <person name="Ram A.F."/>
            <person name="Ramon A."/>
            <person name="Rauscher S."/>
            <person name="Record E."/>
            <person name="Riano-Pachon D.M."/>
            <person name="Robert V."/>
            <person name="Roehrig J."/>
            <person name="Ruller R."/>
            <person name="Salamov A."/>
            <person name="Salih N.S."/>
            <person name="Samson R.A."/>
            <person name="Sandor E."/>
            <person name="Sanguinetti M."/>
            <person name="Schuetze T."/>
            <person name="Sepcic K."/>
            <person name="Shelest E."/>
            <person name="Sherlock G."/>
            <person name="Sophianopoulou V."/>
            <person name="Squina F.M."/>
            <person name="Sun H."/>
            <person name="Susca A."/>
            <person name="Todd R.B."/>
            <person name="Tsang A."/>
            <person name="Unkles S.E."/>
            <person name="van de Wiele N."/>
            <person name="van Rossen-Uffink D."/>
            <person name="Oliveira J.V."/>
            <person name="Vesth T.C."/>
            <person name="Visser J."/>
            <person name="Yu J.-H."/>
            <person name="Zhou M."/>
            <person name="Andersen M.R."/>
            <person name="Archer D.B."/>
            <person name="Baker S.E."/>
            <person name="Benoit I."/>
            <person name="Brakhage A.A."/>
            <person name="Braus G.H."/>
            <person name="Fischer R."/>
            <person name="Frisvad J.C."/>
            <person name="Goldman G.H."/>
            <person name="Houbraken J."/>
            <person name="Oakley B."/>
            <person name="Pocsi I."/>
            <person name="Scazzocchio C."/>
            <person name="Seiboth B."/>
            <person name="vanKuyk P.A."/>
            <person name="Wortman J."/>
            <person name="Dyer P.S."/>
            <person name="Grigoriev I.V."/>
        </authorList>
    </citation>
    <scope>NUCLEOTIDE SEQUENCE [LARGE SCALE GENOMIC DNA]</scope>
    <source>
        <strain evidence="3">DTO 134E9</strain>
    </source>
</reference>
<dbReference type="InterPro" id="IPR052897">
    <property type="entry name" value="Sec-Metab_Biosynth_Hydrolase"/>
</dbReference>
<dbReference type="PANTHER" id="PTHR37017:SF11">
    <property type="entry name" value="ESTERASE_LIPASE_THIOESTERASE DOMAIN-CONTAINING PROTEIN"/>
    <property type="match status" value="1"/>
</dbReference>
<sequence length="245" mass="26661">MTSLVFAPGAWYPPTAFDPIIHKLRPLGYACQTIAFPSIQQAPIVEDLQLDIAAVRTAVEDAADAGQEVMVIAHSWAGLPVNSALDGLSREERQKTGKPGGVVRLLFLSAFLPDVGQSLIGAFGGTPPPWYIRDEANGTVTASDPFSLFFHDVPDGQEWAQTLRPHAWATKNSPATAAAYRTIPSAYLQCEHDRAIPLFVQEAMVENARQKGALMESETIPTAHTPWLVMPDAVVDYIRRQAESV</sequence>
<dbReference type="PANTHER" id="PTHR37017">
    <property type="entry name" value="AB HYDROLASE-1 DOMAIN-CONTAINING PROTEIN-RELATED"/>
    <property type="match status" value="1"/>
</dbReference>
<evidence type="ECO:0000313" key="2">
    <source>
        <dbReference type="EMBL" id="OJJ38040.1"/>
    </source>
</evidence>
<keyword evidence="3" id="KW-1185">Reference proteome</keyword>
<dbReference type="AlphaFoldDB" id="A0A1L9RSZ4"/>
<name>A0A1L9RSZ4_ASPWE</name>
<dbReference type="GeneID" id="63749315"/>
<dbReference type="RefSeq" id="XP_040691716.1">
    <property type="nucleotide sequence ID" value="XM_040833467.1"/>
</dbReference>
<dbReference type="STRING" id="1073089.A0A1L9RSZ4"/>
<gene>
    <name evidence="2" type="ORF">ASPWEDRAFT_308024</name>
</gene>
<dbReference type="InterPro" id="IPR000073">
    <property type="entry name" value="AB_hydrolase_1"/>
</dbReference>
<dbReference type="EMBL" id="KV878210">
    <property type="protein sequence ID" value="OJJ38040.1"/>
    <property type="molecule type" value="Genomic_DNA"/>
</dbReference>
<protein>
    <recommendedName>
        <fullName evidence="1">AB hydrolase-1 domain-containing protein</fullName>
    </recommendedName>
</protein>
<organism evidence="2 3">
    <name type="scientific">Aspergillus wentii DTO 134E9</name>
    <dbReference type="NCBI Taxonomy" id="1073089"/>
    <lineage>
        <taxon>Eukaryota</taxon>
        <taxon>Fungi</taxon>
        <taxon>Dikarya</taxon>
        <taxon>Ascomycota</taxon>
        <taxon>Pezizomycotina</taxon>
        <taxon>Eurotiomycetes</taxon>
        <taxon>Eurotiomycetidae</taxon>
        <taxon>Eurotiales</taxon>
        <taxon>Aspergillaceae</taxon>
        <taxon>Aspergillus</taxon>
        <taxon>Aspergillus subgen. Cremei</taxon>
    </lineage>
</organism>
<evidence type="ECO:0000313" key="3">
    <source>
        <dbReference type="Proteomes" id="UP000184383"/>
    </source>
</evidence>
<dbReference type="Proteomes" id="UP000184383">
    <property type="component" value="Unassembled WGS sequence"/>
</dbReference>
<proteinExistence type="predicted"/>
<dbReference type="OrthoDB" id="408373at2759"/>
<dbReference type="SUPFAM" id="SSF53474">
    <property type="entry name" value="alpha/beta-Hydrolases"/>
    <property type="match status" value="1"/>
</dbReference>
<dbReference type="Gene3D" id="3.40.50.1820">
    <property type="entry name" value="alpha/beta hydrolase"/>
    <property type="match status" value="1"/>
</dbReference>